<keyword evidence="2" id="KW-1133">Transmembrane helix</keyword>
<protein>
    <submittedName>
        <fullName evidence="4">Lysozyme family protein</fullName>
    </submittedName>
</protein>
<gene>
    <name evidence="4" type="ORF">PML95_06970</name>
</gene>
<proteinExistence type="predicted"/>
<dbReference type="CDD" id="cd16891">
    <property type="entry name" value="CwlT-like"/>
    <property type="match status" value="1"/>
</dbReference>
<feature type="domain" description="CwlT-like lysozyme" evidence="3">
    <location>
        <begin position="36"/>
        <end position="197"/>
    </location>
</feature>
<reference evidence="4" key="1">
    <citation type="submission" date="2023-01" db="EMBL/GenBank/DDBJ databases">
        <title>Oxazolidinone resistance genes in florfenicol resistant enterococci from beef cattle and veal calves at slaughter.</title>
        <authorList>
            <person name="Biggel M."/>
        </authorList>
    </citation>
    <scope>NUCLEOTIDE SEQUENCE</scope>
    <source>
        <strain evidence="4">K204-1</strain>
    </source>
</reference>
<dbReference type="Gene3D" id="1.10.530.10">
    <property type="match status" value="1"/>
</dbReference>
<evidence type="ECO:0000313" key="5">
    <source>
        <dbReference type="Proteomes" id="UP001179600"/>
    </source>
</evidence>
<dbReference type="GO" id="GO:0009986">
    <property type="term" value="C:cell surface"/>
    <property type="evidence" value="ECO:0007669"/>
    <property type="project" value="UniProtKB-SubCell"/>
</dbReference>
<organism evidence="4 5">
    <name type="scientific">Vagococcus lutrae</name>
    <dbReference type="NCBI Taxonomy" id="81947"/>
    <lineage>
        <taxon>Bacteria</taxon>
        <taxon>Bacillati</taxon>
        <taxon>Bacillota</taxon>
        <taxon>Bacilli</taxon>
        <taxon>Lactobacillales</taxon>
        <taxon>Enterococcaceae</taxon>
        <taxon>Vagococcus</taxon>
    </lineage>
</organism>
<evidence type="ECO:0000256" key="2">
    <source>
        <dbReference type="SAM" id="Phobius"/>
    </source>
</evidence>
<dbReference type="SUPFAM" id="SSF53955">
    <property type="entry name" value="Lysozyme-like"/>
    <property type="match status" value="1"/>
</dbReference>
<dbReference type="Pfam" id="PF13702">
    <property type="entry name" value="Lysozyme_like"/>
    <property type="match status" value="1"/>
</dbReference>
<dbReference type="InterPro" id="IPR047194">
    <property type="entry name" value="CwlT-like_lysozyme"/>
</dbReference>
<dbReference type="RefSeq" id="WP_202585398.1">
    <property type="nucleotide sequence ID" value="NZ_BKBT01000015.1"/>
</dbReference>
<accession>A0AAE9XMS6</accession>
<comment type="subcellular location">
    <subcellularLocation>
        <location evidence="1">Cell surface</location>
    </subcellularLocation>
</comment>
<evidence type="ECO:0000256" key="1">
    <source>
        <dbReference type="ARBA" id="ARBA00004241"/>
    </source>
</evidence>
<dbReference type="Proteomes" id="UP001179600">
    <property type="component" value="Chromosome"/>
</dbReference>
<evidence type="ECO:0000313" key="4">
    <source>
        <dbReference type="EMBL" id="WCG22139.1"/>
    </source>
</evidence>
<feature type="transmembrane region" description="Helical" evidence="2">
    <location>
        <begin position="7"/>
        <end position="28"/>
    </location>
</feature>
<evidence type="ECO:0000259" key="3">
    <source>
        <dbReference type="Pfam" id="PF13702"/>
    </source>
</evidence>
<dbReference type="EMBL" id="CP116507">
    <property type="protein sequence ID" value="WCG22139.1"/>
    <property type="molecule type" value="Genomic_DNA"/>
</dbReference>
<keyword evidence="2" id="KW-0472">Membrane</keyword>
<dbReference type="AlphaFoldDB" id="A0AAE9XMS6"/>
<dbReference type="InterPro" id="IPR023346">
    <property type="entry name" value="Lysozyme-like_dom_sf"/>
</dbReference>
<keyword evidence="2" id="KW-0812">Transmembrane</keyword>
<name>A0AAE9XMS6_9ENTE</name>
<sequence>MRKKKKIGTFLIGCVLLCFLILSGIYLYRVKKGIRELEKWEGYINQMVVKYDIPDDQKLVEAIILTETKGQHIDIMQSSESQTGNPNTIFSSEESIESGVKHLADVIHYGEQKEVDKWTSVQAYNFGSQYIDYVNQRGNINTLDLAEEYSKTVLAPSLGNKDATTYRYLTPKAVWYNGGYLYQNGGNIFYADRVKWHLTLIKWLE</sequence>